<sequence length="621" mass="68840">MSSTDPNVKATYFLRPVEGKGLRPIPLSESEGTVVGRSKDLGILDNKVSANQLECKLTYSPMLAVELKAKNEVFVKDRFGVLKMLKANYVGYLKPGEVLYLYSSQSVPKYGYILTKGESDKAGHTGADDFIELLDESSDDDVVEAAPPPSDRTAPPVSPEGTRREGRADARAGREGGHTAPRRAVKRQRDDRKGTADDPCELLSSDEEEEEVKVQFTSKAKSARGRKSTKRNAFYGGQESGGGGDSSHGTANARYKPQQTERDAQRNARAQQQRGYGSAHGAGPTTGSQSAQHFTADNVQPKPPTPPPSHPDDTPEVSATRATLQKAWIDLCAAQDKCDELFTAVRSKQIEYQRVTLEVPSRFNGDTDSSSLKEHNMRVNNAAAEMHLAMNEYNDIRGAIVVLRAKYQRAREELDTALQLLERGRRAAAQTRRDETKASDFQAEVEAWETVERTPDLSTIPVSELKQLATAMGVDIRGCVEKKDLATAITTRRESGREAWLVKRKKRAAEEEIAVRQRRKLAELRKDESKRQADESAQASAKQRAVRQVATWGKNADLRVFLQRCGIPVEGVGRNKKSLTAAYRRAMMKYHPDRTRGASMEQQALAAEVTKWITHEWQNLS</sequence>
<gene>
    <name evidence="7" type="ORF">MPUS1402_LOCUS1178</name>
</gene>
<organism evidence="7">
    <name type="scientific">Micromonas pusilla</name>
    <name type="common">Picoplanktonic green alga</name>
    <name type="synonym">Chromulina pusilla</name>
    <dbReference type="NCBI Taxonomy" id="38833"/>
    <lineage>
        <taxon>Eukaryota</taxon>
        <taxon>Viridiplantae</taxon>
        <taxon>Chlorophyta</taxon>
        <taxon>Mamiellophyceae</taxon>
        <taxon>Mamiellales</taxon>
        <taxon>Mamiellaceae</taxon>
        <taxon>Micromonas</taxon>
    </lineage>
</organism>
<dbReference type="Gene3D" id="2.60.200.20">
    <property type="match status" value="1"/>
</dbReference>
<feature type="domain" description="PNK FHA" evidence="6">
    <location>
        <begin position="13"/>
        <end position="56"/>
    </location>
</feature>
<comment type="subcellular location">
    <subcellularLocation>
        <location evidence="1">Nucleus</location>
    </subcellularLocation>
</comment>
<dbReference type="SUPFAM" id="SSF49879">
    <property type="entry name" value="SMAD/FHA domain"/>
    <property type="match status" value="1"/>
</dbReference>
<proteinExistence type="predicted"/>
<accession>A0A7R9XUS9</accession>
<dbReference type="InterPro" id="IPR036869">
    <property type="entry name" value="J_dom_sf"/>
</dbReference>
<dbReference type="InterPro" id="IPR008984">
    <property type="entry name" value="SMAD_FHA_dom_sf"/>
</dbReference>
<dbReference type="Pfam" id="PF17913">
    <property type="entry name" value="FHA_2"/>
    <property type="match status" value="1"/>
</dbReference>
<feature type="compositionally biased region" description="Acidic residues" evidence="5">
    <location>
        <begin position="198"/>
        <end position="211"/>
    </location>
</feature>
<feature type="region of interest" description="Disordered" evidence="5">
    <location>
        <begin position="139"/>
        <end position="320"/>
    </location>
</feature>
<feature type="compositionally biased region" description="Basic and acidic residues" evidence="5">
    <location>
        <begin position="161"/>
        <end position="177"/>
    </location>
</feature>
<keyword evidence="2" id="KW-0378">Hydrolase</keyword>
<dbReference type="EMBL" id="HBDY01001550">
    <property type="protein sequence ID" value="CAD8228270.1"/>
    <property type="molecule type" value="Transcribed_RNA"/>
</dbReference>
<protein>
    <recommendedName>
        <fullName evidence="6">PNK FHA domain-containing protein</fullName>
    </recommendedName>
</protein>
<evidence type="ECO:0000256" key="5">
    <source>
        <dbReference type="SAM" id="MobiDB-lite"/>
    </source>
</evidence>
<name>A0A7R9XUS9_MICPS</name>
<feature type="coiled-coil region" evidence="4">
    <location>
        <begin position="372"/>
        <end position="427"/>
    </location>
</feature>
<evidence type="ECO:0000259" key="6">
    <source>
        <dbReference type="Pfam" id="PF17913"/>
    </source>
</evidence>
<dbReference type="GO" id="GO:0005634">
    <property type="term" value="C:nucleus"/>
    <property type="evidence" value="ECO:0007669"/>
    <property type="project" value="UniProtKB-SubCell"/>
</dbReference>
<keyword evidence="4" id="KW-0175">Coiled coil</keyword>
<evidence type="ECO:0000256" key="4">
    <source>
        <dbReference type="SAM" id="Coils"/>
    </source>
</evidence>
<evidence type="ECO:0000256" key="3">
    <source>
        <dbReference type="ARBA" id="ARBA00023242"/>
    </source>
</evidence>
<feature type="compositionally biased region" description="Polar residues" evidence="5">
    <location>
        <begin position="285"/>
        <end position="298"/>
    </location>
</feature>
<dbReference type="SUPFAM" id="SSF46565">
    <property type="entry name" value="Chaperone J-domain"/>
    <property type="match status" value="1"/>
</dbReference>
<evidence type="ECO:0000313" key="7">
    <source>
        <dbReference type="EMBL" id="CAD8228270.1"/>
    </source>
</evidence>
<dbReference type="GO" id="GO:0016787">
    <property type="term" value="F:hydrolase activity"/>
    <property type="evidence" value="ECO:0007669"/>
    <property type="project" value="UniProtKB-KW"/>
</dbReference>
<dbReference type="OMA" id="VTKWITH"/>
<dbReference type="CDD" id="cd22671">
    <property type="entry name" value="FHA_APTX-like"/>
    <property type="match status" value="1"/>
</dbReference>
<dbReference type="Gene3D" id="1.10.287.110">
    <property type="entry name" value="DnaJ domain"/>
    <property type="match status" value="1"/>
</dbReference>
<feature type="compositionally biased region" description="Basic and acidic residues" evidence="5">
    <location>
        <begin position="187"/>
        <end position="196"/>
    </location>
</feature>
<dbReference type="AlphaFoldDB" id="A0A7R9XUS9"/>
<dbReference type="InterPro" id="IPR041388">
    <property type="entry name" value="FHA_2"/>
</dbReference>
<reference evidence="7" key="1">
    <citation type="submission" date="2021-01" db="EMBL/GenBank/DDBJ databases">
        <authorList>
            <person name="Corre E."/>
            <person name="Pelletier E."/>
            <person name="Niang G."/>
            <person name="Scheremetjew M."/>
            <person name="Finn R."/>
            <person name="Kale V."/>
            <person name="Holt S."/>
            <person name="Cochrane G."/>
            <person name="Meng A."/>
            <person name="Brown T."/>
            <person name="Cohen L."/>
        </authorList>
    </citation>
    <scope>NUCLEOTIDE SEQUENCE</scope>
    <source>
        <strain evidence="7">RCC1614</strain>
    </source>
</reference>
<feature type="compositionally biased region" description="Basic residues" evidence="5">
    <location>
        <begin position="221"/>
        <end position="230"/>
    </location>
</feature>
<keyword evidence="3" id="KW-0539">Nucleus</keyword>
<evidence type="ECO:0000256" key="2">
    <source>
        <dbReference type="ARBA" id="ARBA00022801"/>
    </source>
</evidence>
<evidence type="ECO:0000256" key="1">
    <source>
        <dbReference type="ARBA" id="ARBA00004123"/>
    </source>
</evidence>